<dbReference type="GO" id="GO:0004672">
    <property type="term" value="F:protein kinase activity"/>
    <property type="evidence" value="ECO:0007669"/>
    <property type="project" value="InterPro"/>
</dbReference>
<dbReference type="InterPro" id="IPR011009">
    <property type="entry name" value="Kinase-like_dom_sf"/>
</dbReference>
<evidence type="ECO:0000313" key="3">
    <source>
        <dbReference type="Proteomes" id="UP000307440"/>
    </source>
</evidence>
<accession>A0A5C3KDM2</accession>
<evidence type="ECO:0000259" key="1">
    <source>
        <dbReference type="PROSITE" id="PS50011"/>
    </source>
</evidence>
<dbReference type="EMBL" id="ML210457">
    <property type="protein sequence ID" value="TFK17847.1"/>
    <property type="molecule type" value="Genomic_DNA"/>
</dbReference>
<dbReference type="InterPro" id="IPR000719">
    <property type="entry name" value="Prot_kinase_dom"/>
</dbReference>
<dbReference type="OrthoDB" id="2379186at2759"/>
<dbReference type="Proteomes" id="UP000307440">
    <property type="component" value="Unassembled WGS sequence"/>
</dbReference>
<feature type="domain" description="Protein kinase" evidence="1">
    <location>
        <begin position="259"/>
        <end position="485"/>
    </location>
</feature>
<sequence length="485" mass="55414">MVKEKQHIVFSNIQATDIQLFKVSLPVDDDLDGKLGNLKIEQQEELKSPVEEISGLFEDPPAKKLHLLVHALNAQSKRPRPLSQQSRSWPQKRQNIEIPALEHVAAFLKAPLSELEKVPVSKREFRRLVHPTPGHDYCTEKDALSVFRIDDDDDDLTAQDGWPVCFVSAVVERLPISESNFISAWDRNIRFIVERCVPYGTSFRNSNSHTATRDLRPDYGFLIRKTCPFRGEEKGPENTADPREELSEKLIWMYKSTPYVLAYHASGTSVSLVALAPSQVGLNPVIHNLVTTDIQWRKDRINNILHLINLSALLTPLSQLMEPSGAEFDRLERRTCTIDLTSFVIIKTYQDSAKVKHLRGIYDLLREYRVPNVDRLSFASGNTVHLAPRGVAVQPRTKQELHECVRCVLEALVVLHRIPLYHRDIRPENVIKRIEDPSRWFLIDWEDASGPETVAQPYFMRETHSPDIFHDNHGAEVDIWGVAAD</sequence>
<reference evidence="2 3" key="1">
    <citation type="journal article" date="2019" name="Nat. Ecol. Evol.">
        <title>Megaphylogeny resolves global patterns of mushroom evolution.</title>
        <authorList>
            <person name="Varga T."/>
            <person name="Krizsan K."/>
            <person name="Foldi C."/>
            <person name="Dima B."/>
            <person name="Sanchez-Garcia M."/>
            <person name="Sanchez-Ramirez S."/>
            <person name="Szollosi G.J."/>
            <person name="Szarkandi J.G."/>
            <person name="Papp V."/>
            <person name="Albert L."/>
            <person name="Andreopoulos W."/>
            <person name="Angelini C."/>
            <person name="Antonin V."/>
            <person name="Barry K.W."/>
            <person name="Bougher N.L."/>
            <person name="Buchanan P."/>
            <person name="Buyck B."/>
            <person name="Bense V."/>
            <person name="Catcheside P."/>
            <person name="Chovatia M."/>
            <person name="Cooper J."/>
            <person name="Damon W."/>
            <person name="Desjardin D."/>
            <person name="Finy P."/>
            <person name="Geml J."/>
            <person name="Haridas S."/>
            <person name="Hughes K."/>
            <person name="Justo A."/>
            <person name="Karasinski D."/>
            <person name="Kautmanova I."/>
            <person name="Kiss B."/>
            <person name="Kocsube S."/>
            <person name="Kotiranta H."/>
            <person name="LaButti K.M."/>
            <person name="Lechner B.E."/>
            <person name="Liimatainen K."/>
            <person name="Lipzen A."/>
            <person name="Lukacs Z."/>
            <person name="Mihaltcheva S."/>
            <person name="Morgado L.N."/>
            <person name="Niskanen T."/>
            <person name="Noordeloos M.E."/>
            <person name="Ohm R.A."/>
            <person name="Ortiz-Santana B."/>
            <person name="Ovrebo C."/>
            <person name="Racz N."/>
            <person name="Riley R."/>
            <person name="Savchenko A."/>
            <person name="Shiryaev A."/>
            <person name="Soop K."/>
            <person name="Spirin V."/>
            <person name="Szebenyi C."/>
            <person name="Tomsovsky M."/>
            <person name="Tulloss R.E."/>
            <person name="Uehling J."/>
            <person name="Grigoriev I.V."/>
            <person name="Vagvolgyi C."/>
            <person name="Papp T."/>
            <person name="Martin F.M."/>
            <person name="Miettinen O."/>
            <person name="Hibbett D.S."/>
            <person name="Nagy L.G."/>
        </authorList>
    </citation>
    <scope>NUCLEOTIDE SEQUENCE [LARGE SCALE GENOMIC DNA]</scope>
    <source>
        <strain evidence="2 3">CBS 121175</strain>
    </source>
</reference>
<proteinExistence type="predicted"/>
<dbReference type="GO" id="GO:0005524">
    <property type="term" value="F:ATP binding"/>
    <property type="evidence" value="ECO:0007669"/>
    <property type="project" value="InterPro"/>
</dbReference>
<dbReference type="PROSITE" id="PS50011">
    <property type="entry name" value="PROTEIN_KINASE_DOM"/>
    <property type="match status" value="1"/>
</dbReference>
<dbReference type="AlphaFoldDB" id="A0A5C3KDM2"/>
<organism evidence="2 3">
    <name type="scientific">Coprinopsis marcescibilis</name>
    <name type="common">Agaric fungus</name>
    <name type="synonym">Psathyrella marcescibilis</name>
    <dbReference type="NCBI Taxonomy" id="230819"/>
    <lineage>
        <taxon>Eukaryota</taxon>
        <taxon>Fungi</taxon>
        <taxon>Dikarya</taxon>
        <taxon>Basidiomycota</taxon>
        <taxon>Agaricomycotina</taxon>
        <taxon>Agaricomycetes</taxon>
        <taxon>Agaricomycetidae</taxon>
        <taxon>Agaricales</taxon>
        <taxon>Agaricineae</taxon>
        <taxon>Psathyrellaceae</taxon>
        <taxon>Coprinopsis</taxon>
    </lineage>
</organism>
<name>A0A5C3KDM2_COPMA</name>
<gene>
    <name evidence="2" type="ORF">FA15DRAFT_300792</name>
</gene>
<protein>
    <recommendedName>
        <fullName evidence="1">Protein kinase domain-containing protein</fullName>
    </recommendedName>
</protein>
<keyword evidence="3" id="KW-1185">Reference proteome</keyword>
<dbReference type="Gene3D" id="1.10.510.10">
    <property type="entry name" value="Transferase(Phosphotransferase) domain 1"/>
    <property type="match status" value="1"/>
</dbReference>
<evidence type="ECO:0000313" key="2">
    <source>
        <dbReference type="EMBL" id="TFK17847.1"/>
    </source>
</evidence>
<dbReference type="SUPFAM" id="SSF56112">
    <property type="entry name" value="Protein kinase-like (PK-like)"/>
    <property type="match status" value="1"/>
</dbReference>